<dbReference type="InterPro" id="IPR016187">
    <property type="entry name" value="CTDL_fold"/>
</dbReference>
<sequence length="367" mass="41211">MEITKFCSAKTLDFGRTTLLYFLVGLFFHECTSSSASSTEQSSKAKENINVCSTPKANIDYKSLQNNANPAVLQMLNFPKTVSHISLTEPQFFPKNKGAKNIPAEMVLIPAGNVRIGDKDGFAHELPQFWASVESFLMDKSPVTIGQFRAFIKATNYQTEADKFGNAGVINDETGKSWTLLDGANWEYPLGKNHPKAEDNHPVTQVSWNDANAYAKWAGKRLPCEIEWEHAARNAKNNRTKYPWGNEIQAKGKWNANIWQGKFPLNNFVEDKYAYTSPVGIFGKTALGLTDMSGNVWQWTSNKKFNYESLFKKDISEIALTEEYAERGGSFLCEPTWCHGYRVSGRSSSSSETSLFHLGFRCVKDIN</sequence>
<dbReference type="RefSeq" id="WP_109744319.1">
    <property type="nucleotide sequence ID" value="NZ_QGGO01000023.1"/>
</dbReference>
<proteinExistence type="predicted"/>
<dbReference type="PANTHER" id="PTHR23150">
    <property type="entry name" value="SULFATASE MODIFYING FACTOR 1, 2"/>
    <property type="match status" value="1"/>
</dbReference>
<dbReference type="AlphaFoldDB" id="A0A316DWQ0"/>
<reference evidence="2 3" key="1">
    <citation type="submission" date="2018-05" db="EMBL/GenBank/DDBJ databases">
        <title>Genomic Encyclopedia of Archaeal and Bacterial Type Strains, Phase II (KMG-II): from individual species to whole genera.</title>
        <authorList>
            <person name="Goeker M."/>
        </authorList>
    </citation>
    <scope>NUCLEOTIDE SEQUENCE [LARGE SCALE GENOMIC DNA]</scope>
    <source>
        <strain evidence="2 3">DSM 22214</strain>
    </source>
</reference>
<feature type="domain" description="Sulfatase-modifying factor enzyme-like" evidence="1">
    <location>
        <begin position="104"/>
        <end position="364"/>
    </location>
</feature>
<evidence type="ECO:0000313" key="3">
    <source>
        <dbReference type="Proteomes" id="UP000245489"/>
    </source>
</evidence>
<keyword evidence="3" id="KW-1185">Reference proteome</keyword>
<evidence type="ECO:0000259" key="1">
    <source>
        <dbReference type="Pfam" id="PF03781"/>
    </source>
</evidence>
<dbReference type="Gene3D" id="3.90.1580.10">
    <property type="entry name" value="paralog of FGE (formylglycine-generating enzyme)"/>
    <property type="match status" value="1"/>
</dbReference>
<dbReference type="InterPro" id="IPR042095">
    <property type="entry name" value="SUMF_sf"/>
</dbReference>
<dbReference type="InterPro" id="IPR051043">
    <property type="entry name" value="Sulfatase_Mod_Factor_Kinase"/>
</dbReference>
<name>A0A316DWQ0_9BACT</name>
<dbReference type="PANTHER" id="PTHR23150:SF19">
    <property type="entry name" value="FORMYLGLYCINE-GENERATING ENZYME"/>
    <property type="match status" value="1"/>
</dbReference>
<dbReference type="EMBL" id="QGGO01000023">
    <property type="protein sequence ID" value="PWK21609.1"/>
    <property type="molecule type" value="Genomic_DNA"/>
</dbReference>
<dbReference type="Pfam" id="PF03781">
    <property type="entry name" value="FGE-sulfatase"/>
    <property type="match status" value="1"/>
</dbReference>
<accession>A0A316DWQ0</accession>
<comment type="caution">
    <text evidence="2">The sequence shown here is derived from an EMBL/GenBank/DDBJ whole genome shotgun (WGS) entry which is preliminary data.</text>
</comment>
<evidence type="ECO:0000313" key="2">
    <source>
        <dbReference type="EMBL" id="PWK21609.1"/>
    </source>
</evidence>
<protein>
    <submittedName>
        <fullName evidence="2">Sulfatase modifying factor 1</fullName>
    </submittedName>
</protein>
<dbReference type="Proteomes" id="UP000245489">
    <property type="component" value="Unassembled WGS sequence"/>
</dbReference>
<gene>
    <name evidence="2" type="ORF">LV89_03635</name>
</gene>
<dbReference type="SUPFAM" id="SSF56436">
    <property type="entry name" value="C-type lectin-like"/>
    <property type="match status" value="1"/>
</dbReference>
<dbReference type="InterPro" id="IPR005532">
    <property type="entry name" value="SUMF_dom"/>
</dbReference>
<organism evidence="2 3">
    <name type="scientific">Arcicella aurantiaca</name>
    <dbReference type="NCBI Taxonomy" id="591202"/>
    <lineage>
        <taxon>Bacteria</taxon>
        <taxon>Pseudomonadati</taxon>
        <taxon>Bacteroidota</taxon>
        <taxon>Cytophagia</taxon>
        <taxon>Cytophagales</taxon>
        <taxon>Flectobacillaceae</taxon>
        <taxon>Arcicella</taxon>
    </lineage>
</organism>
<dbReference type="GO" id="GO:0120147">
    <property type="term" value="F:formylglycine-generating oxidase activity"/>
    <property type="evidence" value="ECO:0007669"/>
    <property type="project" value="TreeGrafter"/>
</dbReference>
<dbReference type="OrthoDB" id="1491336at2"/>